<evidence type="ECO:0000313" key="2">
    <source>
        <dbReference type="Proteomes" id="UP000198889"/>
    </source>
</evidence>
<accession>A0A1G4US09</accession>
<dbReference type="EMBL" id="FMTP01000010">
    <property type="protein sequence ID" value="SCW95745.1"/>
    <property type="molecule type" value="Genomic_DNA"/>
</dbReference>
<name>A0A1G4US09_9HYPH</name>
<sequence length="71" mass="8108">MMQTGDLQPGLKLAIRQATNTISRVTYEIEVEIVWVENGHVHYRRIGDGAVKQTPIERFLDVVNNQPPAHR</sequence>
<dbReference type="STRING" id="177413.SAMN05660859_0107"/>
<gene>
    <name evidence="1" type="ORF">SAMN05660859_0107</name>
</gene>
<protein>
    <submittedName>
        <fullName evidence="1">Uncharacterized protein</fullName>
    </submittedName>
</protein>
<organism evidence="1 2">
    <name type="scientific">Ancylobacter rudongensis</name>
    <dbReference type="NCBI Taxonomy" id="177413"/>
    <lineage>
        <taxon>Bacteria</taxon>
        <taxon>Pseudomonadati</taxon>
        <taxon>Pseudomonadota</taxon>
        <taxon>Alphaproteobacteria</taxon>
        <taxon>Hyphomicrobiales</taxon>
        <taxon>Xanthobacteraceae</taxon>
        <taxon>Ancylobacter</taxon>
    </lineage>
</organism>
<dbReference type="AlphaFoldDB" id="A0A1G4US09"/>
<dbReference type="Proteomes" id="UP000198889">
    <property type="component" value="Unassembled WGS sequence"/>
</dbReference>
<reference evidence="2" key="1">
    <citation type="submission" date="2016-10" db="EMBL/GenBank/DDBJ databases">
        <authorList>
            <person name="Varghese N."/>
            <person name="Submissions S."/>
        </authorList>
    </citation>
    <scope>NUCLEOTIDE SEQUENCE [LARGE SCALE GENOMIC DNA]</scope>
    <source>
        <strain evidence="2">CGMCC 1.1761</strain>
    </source>
</reference>
<evidence type="ECO:0000313" key="1">
    <source>
        <dbReference type="EMBL" id="SCW95745.1"/>
    </source>
</evidence>
<proteinExistence type="predicted"/>
<dbReference type="RefSeq" id="WP_091444223.1">
    <property type="nucleotide sequence ID" value="NZ_FMTP01000010.1"/>
</dbReference>
<keyword evidence="2" id="KW-1185">Reference proteome</keyword>